<sequence length="134" mass="14005">MPPNRIMFLNPPHMARVAASLTLLTTPVRLSMTLAGVSSPPSPCSLSPFPPEPGLLHCWKVLHSPASDASPQSVSSHSGHQPQRRMITVSIPSLSLLLLLRVVSMAGTATSPLAADKGPGFSSEKEDSDASGTT</sequence>
<reference evidence="3" key="1">
    <citation type="journal article" date="2020" name="Stud. Mycol.">
        <title>101 Dothideomycetes genomes: a test case for predicting lifestyles and emergence of pathogens.</title>
        <authorList>
            <person name="Haridas S."/>
            <person name="Albert R."/>
            <person name="Binder M."/>
            <person name="Bloem J."/>
            <person name="Labutti K."/>
            <person name="Salamov A."/>
            <person name="Andreopoulos B."/>
            <person name="Baker S."/>
            <person name="Barry K."/>
            <person name="Bills G."/>
            <person name="Bluhm B."/>
            <person name="Cannon C."/>
            <person name="Castanera R."/>
            <person name="Culley D."/>
            <person name="Daum C."/>
            <person name="Ezra D."/>
            <person name="Gonzalez J."/>
            <person name="Henrissat B."/>
            <person name="Kuo A."/>
            <person name="Liang C."/>
            <person name="Lipzen A."/>
            <person name="Lutzoni F."/>
            <person name="Magnuson J."/>
            <person name="Mondo S."/>
            <person name="Nolan M."/>
            <person name="Ohm R."/>
            <person name="Pangilinan J."/>
            <person name="Park H.-J."/>
            <person name="Ramirez L."/>
            <person name="Alfaro M."/>
            <person name="Sun H."/>
            <person name="Tritt A."/>
            <person name="Yoshinaga Y."/>
            <person name="Zwiers L.-H."/>
            <person name="Turgeon B."/>
            <person name="Goodwin S."/>
            <person name="Spatafora J."/>
            <person name="Crous P."/>
            <person name="Grigoriev I."/>
        </authorList>
    </citation>
    <scope>NUCLEOTIDE SEQUENCE</scope>
    <source>
        <strain evidence="3">CBS 121167</strain>
    </source>
</reference>
<dbReference type="GeneID" id="54293218"/>
<name>A0A6A6AUJ6_9PEZI</name>
<feature type="region of interest" description="Disordered" evidence="1">
    <location>
        <begin position="111"/>
        <end position="134"/>
    </location>
</feature>
<gene>
    <name evidence="3" type="ORF">K452DRAFT_165984</name>
    <name evidence="2" type="ORF">K452DRAFT_173320</name>
</gene>
<evidence type="ECO:0000256" key="1">
    <source>
        <dbReference type="SAM" id="MobiDB-lite"/>
    </source>
</evidence>
<dbReference type="EMBL" id="ML995558">
    <property type="protein sequence ID" value="KAF2135692.1"/>
    <property type="molecule type" value="Genomic_DNA"/>
</dbReference>
<dbReference type="RefSeq" id="XP_033391410.1">
    <property type="nucleotide sequence ID" value="XM_033535722.1"/>
</dbReference>
<organism evidence="3 4">
    <name type="scientific">Aplosporella prunicola CBS 121167</name>
    <dbReference type="NCBI Taxonomy" id="1176127"/>
    <lineage>
        <taxon>Eukaryota</taxon>
        <taxon>Fungi</taxon>
        <taxon>Dikarya</taxon>
        <taxon>Ascomycota</taxon>
        <taxon>Pezizomycotina</taxon>
        <taxon>Dothideomycetes</taxon>
        <taxon>Dothideomycetes incertae sedis</taxon>
        <taxon>Botryosphaeriales</taxon>
        <taxon>Aplosporellaceae</taxon>
        <taxon>Aplosporella</taxon>
    </lineage>
</organism>
<evidence type="ECO:0000313" key="4">
    <source>
        <dbReference type="Proteomes" id="UP000799438"/>
    </source>
</evidence>
<evidence type="ECO:0000313" key="3">
    <source>
        <dbReference type="EMBL" id="KAF2135692.1"/>
    </source>
</evidence>
<dbReference type="EMBL" id="ML995571">
    <property type="protein sequence ID" value="KAF2135552.1"/>
    <property type="molecule type" value="Genomic_DNA"/>
</dbReference>
<evidence type="ECO:0000313" key="2">
    <source>
        <dbReference type="EMBL" id="KAF2135552.1"/>
    </source>
</evidence>
<dbReference type="AlphaFoldDB" id="A0A6A6AUJ6"/>
<keyword evidence="4" id="KW-1185">Reference proteome</keyword>
<proteinExistence type="predicted"/>
<accession>A0A6A6AUJ6</accession>
<dbReference type="Proteomes" id="UP000799438">
    <property type="component" value="Unassembled WGS sequence"/>
</dbReference>
<protein>
    <submittedName>
        <fullName evidence="3">Uncharacterized protein</fullName>
    </submittedName>
</protein>